<keyword evidence="7 9" id="KW-0675">Receptor</keyword>
<gene>
    <name evidence="12" type="ORF">DR999_PMT08710</name>
</gene>
<feature type="transmembrane region" description="Helical" evidence="10">
    <location>
        <begin position="197"/>
        <end position="217"/>
    </location>
</feature>
<feature type="transmembrane region" description="Helical" evidence="10">
    <location>
        <begin position="157"/>
        <end position="176"/>
    </location>
</feature>
<evidence type="ECO:0000256" key="9">
    <source>
        <dbReference type="RuleBase" id="RU000688"/>
    </source>
</evidence>
<dbReference type="PANTHER" id="PTHR24231:SF35">
    <property type="entry name" value="P2Y PURINOCEPTOR 4-LIKE"/>
    <property type="match status" value="1"/>
</dbReference>
<evidence type="ECO:0000256" key="7">
    <source>
        <dbReference type="ARBA" id="ARBA00023170"/>
    </source>
</evidence>
<organism evidence="12 13">
    <name type="scientific">Platysternon megacephalum</name>
    <name type="common">big-headed turtle</name>
    <dbReference type="NCBI Taxonomy" id="55544"/>
    <lineage>
        <taxon>Eukaryota</taxon>
        <taxon>Metazoa</taxon>
        <taxon>Chordata</taxon>
        <taxon>Craniata</taxon>
        <taxon>Vertebrata</taxon>
        <taxon>Euteleostomi</taxon>
        <taxon>Archelosauria</taxon>
        <taxon>Testudinata</taxon>
        <taxon>Testudines</taxon>
        <taxon>Cryptodira</taxon>
        <taxon>Durocryptodira</taxon>
        <taxon>Testudinoidea</taxon>
        <taxon>Platysternidae</taxon>
        <taxon>Platysternon</taxon>
    </lineage>
</organism>
<dbReference type="GO" id="GO:0004930">
    <property type="term" value="F:G protein-coupled receptor activity"/>
    <property type="evidence" value="ECO:0007669"/>
    <property type="project" value="UniProtKB-KW"/>
</dbReference>
<dbReference type="CDD" id="cd15922">
    <property type="entry name" value="7tmA_P2Y-like"/>
    <property type="match status" value="1"/>
</dbReference>
<keyword evidence="8 9" id="KW-0807">Transducer</keyword>
<keyword evidence="3 9" id="KW-0812">Transmembrane</keyword>
<comment type="caution">
    <text evidence="12">The sequence shown here is derived from an EMBL/GenBank/DDBJ whole genome shotgun (WGS) entry which is preliminary data.</text>
</comment>
<feature type="transmembrane region" description="Helical" evidence="10">
    <location>
        <begin position="115"/>
        <end position="137"/>
    </location>
</feature>
<evidence type="ECO:0000256" key="1">
    <source>
        <dbReference type="ARBA" id="ARBA00004651"/>
    </source>
</evidence>
<keyword evidence="6 10" id="KW-0472">Membrane</keyword>
<name>A0A4D9ELB9_9SAUR</name>
<reference evidence="12 13" key="1">
    <citation type="submission" date="2019-04" db="EMBL/GenBank/DDBJ databases">
        <title>Draft genome of the big-headed turtle Platysternon megacephalum.</title>
        <authorList>
            <person name="Gong S."/>
        </authorList>
    </citation>
    <scope>NUCLEOTIDE SEQUENCE [LARGE SCALE GENOMIC DNA]</scope>
    <source>
        <strain evidence="12">DO16091913</strain>
        <tissue evidence="12">Muscle</tissue>
    </source>
</reference>
<keyword evidence="5 9" id="KW-0297">G-protein coupled receptor</keyword>
<protein>
    <submittedName>
        <fullName evidence="12">Krev interaction trapped protein 1</fullName>
    </submittedName>
</protein>
<reference evidence="12 13" key="2">
    <citation type="submission" date="2019-04" db="EMBL/GenBank/DDBJ databases">
        <title>The genome sequence of big-headed turtle.</title>
        <authorList>
            <person name="Gong S."/>
        </authorList>
    </citation>
    <scope>NUCLEOTIDE SEQUENCE [LARGE SCALE GENOMIC DNA]</scope>
    <source>
        <strain evidence="12">DO16091913</strain>
        <tissue evidence="12">Muscle</tissue>
    </source>
</reference>
<keyword evidence="2" id="KW-1003">Cell membrane</keyword>
<dbReference type="EMBL" id="QXTE01000070">
    <property type="protein sequence ID" value="TFK08298.1"/>
    <property type="molecule type" value="Genomic_DNA"/>
</dbReference>
<accession>A0A4D9ELB9</accession>
<evidence type="ECO:0000256" key="8">
    <source>
        <dbReference type="ARBA" id="ARBA00023224"/>
    </source>
</evidence>
<dbReference type="InterPro" id="IPR017452">
    <property type="entry name" value="GPCR_Rhodpsn_7TM"/>
</dbReference>
<dbReference type="InterPro" id="IPR000276">
    <property type="entry name" value="GPCR_Rhodpsn"/>
</dbReference>
<feature type="transmembrane region" description="Helical" evidence="10">
    <location>
        <begin position="327"/>
        <end position="350"/>
    </location>
</feature>
<sequence>MSPVPNEADPEVPRMDPRILIFLLYVMILHELVSGWMEYQKQVSQSMETSSQVFRATSFHPVTNASTECKPQVLPRVIPILLSILFLACLVLNSTSLWIFWFHIKQWNSSVILQFNLVLADALLIPIVPLIVAYFSLGNSWPFGQFLCQLKIFILSTHLYGSIYFLTLISIHRYFAVVHYSSRTLWKKKSFLKKLSFFVWFLLSIQGLPLFIVLKTSSINGSVKCMSIHQSEFSSLYLYYSIFLVTVNFLLPFGISLTCYALLGATIAKMNTTSLRGRVMKTKSLQMIMVSLAIFVICFVPLHVSRTIGVIVKYYNLSCERLLQVEIAYYASWLFTMVNCCLNPLIYNFASEKFNESFSKSLRKLRFLK</sequence>
<dbReference type="OrthoDB" id="10018446at2759"/>
<evidence type="ECO:0000256" key="2">
    <source>
        <dbReference type="ARBA" id="ARBA00022475"/>
    </source>
</evidence>
<dbReference type="Pfam" id="PF00001">
    <property type="entry name" value="7tm_1"/>
    <property type="match status" value="1"/>
</dbReference>
<evidence type="ECO:0000256" key="6">
    <source>
        <dbReference type="ARBA" id="ARBA00023136"/>
    </source>
</evidence>
<evidence type="ECO:0000256" key="4">
    <source>
        <dbReference type="ARBA" id="ARBA00022989"/>
    </source>
</evidence>
<dbReference type="Gene3D" id="1.20.1070.10">
    <property type="entry name" value="Rhodopsin 7-helix transmembrane proteins"/>
    <property type="match status" value="1"/>
</dbReference>
<evidence type="ECO:0000313" key="13">
    <source>
        <dbReference type="Proteomes" id="UP000297703"/>
    </source>
</evidence>
<evidence type="ECO:0000313" key="12">
    <source>
        <dbReference type="EMBL" id="TFK08298.1"/>
    </source>
</evidence>
<dbReference type="PANTHER" id="PTHR24231">
    <property type="entry name" value="PURINOCEPTOR-RELATED G-PROTEIN COUPLED RECEPTOR"/>
    <property type="match status" value="1"/>
</dbReference>
<feature type="transmembrane region" description="Helical" evidence="10">
    <location>
        <begin position="80"/>
        <end position="103"/>
    </location>
</feature>
<dbReference type="GO" id="GO:0005886">
    <property type="term" value="C:plasma membrane"/>
    <property type="evidence" value="ECO:0007669"/>
    <property type="project" value="UniProtKB-SubCell"/>
</dbReference>
<dbReference type="PROSITE" id="PS00237">
    <property type="entry name" value="G_PROTEIN_RECEP_F1_1"/>
    <property type="match status" value="1"/>
</dbReference>
<keyword evidence="4 10" id="KW-1133">Transmembrane helix</keyword>
<feature type="transmembrane region" description="Helical" evidence="10">
    <location>
        <begin position="19"/>
        <end position="37"/>
    </location>
</feature>
<feature type="transmembrane region" description="Helical" evidence="10">
    <location>
        <begin position="284"/>
        <end position="304"/>
    </location>
</feature>
<comment type="similarity">
    <text evidence="9">Belongs to the G-protein coupled receptor 1 family.</text>
</comment>
<evidence type="ECO:0000256" key="5">
    <source>
        <dbReference type="ARBA" id="ARBA00023040"/>
    </source>
</evidence>
<proteinExistence type="inferred from homology"/>
<dbReference type="PRINTS" id="PR00237">
    <property type="entry name" value="GPCRRHODOPSN"/>
</dbReference>
<feature type="transmembrane region" description="Helical" evidence="10">
    <location>
        <begin position="237"/>
        <end position="263"/>
    </location>
</feature>
<feature type="domain" description="G-protein coupled receptors family 1 profile" evidence="11">
    <location>
        <begin position="92"/>
        <end position="347"/>
    </location>
</feature>
<dbReference type="AlphaFoldDB" id="A0A4D9ELB9"/>
<evidence type="ECO:0000256" key="10">
    <source>
        <dbReference type="SAM" id="Phobius"/>
    </source>
</evidence>
<dbReference type="SUPFAM" id="SSF81321">
    <property type="entry name" value="Family A G protein-coupled receptor-like"/>
    <property type="match status" value="1"/>
</dbReference>
<evidence type="ECO:0000256" key="3">
    <source>
        <dbReference type="ARBA" id="ARBA00022692"/>
    </source>
</evidence>
<dbReference type="PROSITE" id="PS50262">
    <property type="entry name" value="G_PROTEIN_RECEP_F1_2"/>
    <property type="match status" value="1"/>
</dbReference>
<dbReference type="PRINTS" id="PR01157">
    <property type="entry name" value="P2YPURNOCPTR"/>
</dbReference>
<comment type="subcellular location">
    <subcellularLocation>
        <location evidence="1">Cell membrane</location>
        <topology evidence="1">Multi-pass membrane protein</topology>
    </subcellularLocation>
</comment>
<keyword evidence="13" id="KW-1185">Reference proteome</keyword>
<evidence type="ECO:0000259" key="11">
    <source>
        <dbReference type="PROSITE" id="PS50262"/>
    </source>
</evidence>
<dbReference type="Proteomes" id="UP000297703">
    <property type="component" value="Unassembled WGS sequence"/>
</dbReference>